<evidence type="ECO:0000256" key="5">
    <source>
        <dbReference type="ARBA" id="ARBA00022478"/>
    </source>
</evidence>
<dbReference type="InterPro" id="IPR036388">
    <property type="entry name" value="WH-like_DNA-bd_sf"/>
</dbReference>
<keyword evidence="7 9" id="KW-0539">Nucleus</keyword>
<evidence type="ECO:0000259" key="13">
    <source>
        <dbReference type="Pfam" id="PF22536"/>
    </source>
</evidence>
<name>S7ZZA0_PENO1</name>
<proteinExistence type="inferred from homology"/>
<evidence type="ECO:0000256" key="1">
    <source>
        <dbReference type="ARBA" id="ARBA00004123"/>
    </source>
</evidence>
<evidence type="ECO:0000313" key="14">
    <source>
        <dbReference type="EMBL" id="EPS34166.1"/>
    </source>
</evidence>
<dbReference type="InterPro" id="IPR013197">
    <property type="entry name" value="RNA_pol_III_RPC82-rel_HTH"/>
</dbReference>
<evidence type="ECO:0000313" key="15">
    <source>
        <dbReference type="Proteomes" id="UP000019376"/>
    </source>
</evidence>
<dbReference type="GO" id="GO:0006351">
    <property type="term" value="P:DNA-templated transcription"/>
    <property type="evidence" value="ECO:0007669"/>
    <property type="project" value="InterPro"/>
</dbReference>
<evidence type="ECO:0000256" key="9">
    <source>
        <dbReference type="RuleBase" id="RU367076"/>
    </source>
</evidence>
<dbReference type="AlphaFoldDB" id="S7ZZA0"/>
<keyword evidence="5 9" id="KW-0240">DNA-directed RNA polymerase</keyword>
<dbReference type="OrthoDB" id="272392at2759"/>
<feature type="compositionally biased region" description="Acidic residues" evidence="10">
    <location>
        <begin position="147"/>
        <end position="171"/>
    </location>
</feature>
<evidence type="ECO:0000256" key="10">
    <source>
        <dbReference type="SAM" id="MobiDB-lite"/>
    </source>
</evidence>
<comment type="subunit">
    <text evidence="3 9">Component of the RNA polymerase III (Pol III) complex consisting of 17 subunits.</text>
</comment>
<feature type="region of interest" description="Disordered" evidence="10">
    <location>
        <begin position="287"/>
        <end position="331"/>
    </location>
</feature>
<dbReference type="STRING" id="933388.S7ZZA0"/>
<evidence type="ECO:0000259" key="11">
    <source>
        <dbReference type="Pfam" id="PF05645"/>
    </source>
</evidence>
<evidence type="ECO:0000256" key="3">
    <source>
        <dbReference type="ARBA" id="ARBA00011206"/>
    </source>
</evidence>
<dbReference type="InterPro" id="IPR055207">
    <property type="entry name" value="POLR3C_WHD"/>
</dbReference>
<dbReference type="EMBL" id="KB644415">
    <property type="protein sequence ID" value="EPS34166.1"/>
    <property type="molecule type" value="Genomic_DNA"/>
</dbReference>
<evidence type="ECO:0000256" key="2">
    <source>
        <dbReference type="ARBA" id="ARBA00006835"/>
    </source>
</evidence>
<keyword evidence="15" id="KW-1185">Reference proteome</keyword>
<dbReference type="Proteomes" id="UP000019376">
    <property type="component" value="Unassembled WGS sequence"/>
</dbReference>
<evidence type="ECO:0000256" key="8">
    <source>
        <dbReference type="ARBA" id="ARBA00025127"/>
    </source>
</evidence>
<feature type="domain" description="DNA-directed RNA polymerase III subunit RPC3 winged-helix" evidence="13">
    <location>
        <begin position="523"/>
        <end position="598"/>
    </location>
</feature>
<dbReference type="Pfam" id="PF22536">
    <property type="entry name" value="WHD_POLR3C"/>
    <property type="match status" value="1"/>
</dbReference>
<dbReference type="Gene3D" id="1.10.10.10">
    <property type="entry name" value="Winged helix-like DNA-binding domain superfamily/Winged helix DNA-binding domain"/>
    <property type="match status" value="2"/>
</dbReference>
<comment type="function">
    <text evidence="8 9">DNA-dependent RNA polymerase catalyzes the transcription of DNA into RNA using the four ribonucleoside triphosphates as substrates. Specific core component of RNA polymerase III which synthesizes small RNAs, such as 5S rRNA and tRNAs.</text>
</comment>
<evidence type="ECO:0000256" key="6">
    <source>
        <dbReference type="ARBA" id="ARBA00023163"/>
    </source>
</evidence>
<feature type="region of interest" description="Disordered" evidence="10">
    <location>
        <begin position="133"/>
        <end position="171"/>
    </location>
</feature>
<reference evidence="14 15" key="1">
    <citation type="journal article" date="2013" name="PLoS ONE">
        <title>Genomic and secretomic analyses reveal unique features of the lignocellulolytic enzyme system of Penicillium decumbens.</title>
        <authorList>
            <person name="Liu G."/>
            <person name="Zhang L."/>
            <person name="Wei X."/>
            <person name="Zou G."/>
            <person name="Qin Y."/>
            <person name="Ma L."/>
            <person name="Li J."/>
            <person name="Zheng H."/>
            <person name="Wang S."/>
            <person name="Wang C."/>
            <person name="Xun L."/>
            <person name="Zhao G.-P."/>
            <person name="Zhou Z."/>
            <person name="Qu Y."/>
        </authorList>
    </citation>
    <scope>NUCLEOTIDE SEQUENCE [LARGE SCALE GENOMIC DNA]</scope>
    <source>
        <strain evidence="15">114-2 / CGMCC 5302</strain>
    </source>
</reference>
<feature type="compositionally biased region" description="Acidic residues" evidence="10">
    <location>
        <begin position="315"/>
        <end position="329"/>
    </location>
</feature>
<dbReference type="InterPro" id="IPR039748">
    <property type="entry name" value="RPC3"/>
</dbReference>
<dbReference type="Pfam" id="PF05645">
    <property type="entry name" value="RNA_pol_Rpc82"/>
    <property type="match status" value="1"/>
</dbReference>
<keyword evidence="6 9" id="KW-0804">Transcription</keyword>
<gene>
    <name evidence="14" type="ORF">PDE_09130</name>
</gene>
<organism evidence="14 15">
    <name type="scientific">Penicillium oxalicum (strain 114-2 / CGMCC 5302)</name>
    <name type="common">Penicillium decumbens</name>
    <dbReference type="NCBI Taxonomy" id="933388"/>
    <lineage>
        <taxon>Eukaryota</taxon>
        <taxon>Fungi</taxon>
        <taxon>Dikarya</taxon>
        <taxon>Ascomycota</taxon>
        <taxon>Pezizomycotina</taxon>
        <taxon>Eurotiomycetes</taxon>
        <taxon>Eurotiomycetidae</taxon>
        <taxon>Eurotiales</taxon>
        <taxon>Aspergillaceae</taxon>
        <taxon>Penicillium</taxon>
    </lineage>
</organism>
<dbReference type="PANTHER" id="PTHR12949">
    <property type="entry name" value="RNA POLYMERASE III DNA DIRECTED -RELATED"/>
    <property type="match status" value="1"/>
</dbReference>
<dbReference type="PANTHER" id="PTHR12949:SF0">
    <property type="entry name" value="DNA-DIRECTED RNA POLYMERASE III SUBUNIT RPC3"/>
    <property type="match status" value="1"/>
</dbReference>
<evidence type="ECO:0000259" key="12">
    <source>
        <dbReference type="Pfam" id="PF08221"/>
    </source>
</evidence>
<dbReference type="HOGENOM" id="CLU_023294_0_0_1"/>
<protein>
    <recommendedName>
        <fullName evidence="4 9">DNA-directed RNA polymerase III subunit RPC3</fullName>
        <shortName evidence="9">RNA polymerase III subunit C3</shortName>
    </recommendedName>
</protein>
<dbReference type="eggNOG" id="KOG2587">
    <property type="taxonomic scope" value="Eukaryota"/>
</dbReference>
<accession>S7ZZA0</accession>
<dbReference type="PhylomeDB" id="S7ZZA0"/>
<evidence type="ECO:0000256" key="4">
    <source>
        <dbReference type="ARBA" id="ARBA00016689"/>
    </source>
</evidence>
<dbReference type="Pfam" id="PF08221">
    <property type="entry name" value="HTH_9"/>
    <property type="match status" value="1"/>
</dbReference>
<dbReference type="GO" id="GO:0005666">
    <property type="term" value="C:RNA polymerase III complex"/>
    <property type="evidence" value="ECO:0007669"/>
    <property type="project" value="UniProtKB-UniRule"/>
</dbReference>
<feature type="domain" description="RNA polymerase III Rpc82 C -terminal" evidence="11">
    <location>
        <begin position="206"/>
        <end position="513"/>
    </location>
</feature>
<feature type="region of interest" description="Disordered" evidence="10">
    <location>
        <begin position="420"/>
        <end position="462"/>
    </location>
</feature>
<comment type="subcellular location">
    <subcellularLocation>
        <location evidence="1 9">Nucleus</location>
    </subcellularLocation>
</comment>
<feature type="domain" description="RNA polymerase III subunit RPC82-related helix-turn-helix" evidence="12">
    <location>
        <begin position="8"/>
        <end position="67"/>
    </location>
</feature>
<evidence type="ECO:0000256" key="7">
    <source>
        <dbReference type="ARBA" id="ARBA00023242"/>
    </source>
</evidence>
<dbReference type="GO" id="GO:0003697">
    <property type="term" value="F:single-stranded DNA binding"/>
    <property type="evidence" value="ECO:0007669"/>
    <property type="project" value="UniProtKB-UniRule"/>
</dbReference>
<dbReference type="InterPro" id="IPR008806">
    <property type="entry name" value="RNA_pol_III_Rpc82_C"/>
</dbReference>
<comment type="similarity">
    <text evidence="2 9">Belongs to the RNA polymerase beta chain family.</text>
</comment>
<sequence>MMSQYAAELCALLIEDQFGDLFARIFTTLQRYERLPLPRLKFYSRLTDRQLQHGLVAMIQQHLIFHFTSLEDGNTYYAANPHAAYYLVRSGKILQLVESRLGEYAARVMETILYLGHAPIKHLETLPELRYLKPETSNGANGGLKQEDEEQSQEQENEQGIDQEPGLEGDQQGEIDTEAEVVETNGANGDHLEEATEKKPAPLHSTLKALASHGYILRVKDAHFQSPEDNYIEAHKAAANRSDIKLLKGKRLTEELANKTDEILRERTEGDLSEAYMINGLPRGLKRKSANGLSDSEIDSKRHTGENGINGNHEYDDEENDWSEDEDGFDSSPMEPSIVVRVNYYKFDVALRNARFVEMAEANAPSATAEIYETFLRRVEYSTKRCRDGTEIPREGEEGEQFSIPIETYKIVTDLDTHLDLSGCMGPSKPPTSSSSEPLNRRGKRPLENGNGVNGDHYDDDHDLTNPMDGADDEVSRAYEVNQHLSLLEQAPNNLVSQVNLSGVVKWRIGFRGLARKLRHLEIERLVEMRYGDVALRVLRVLHAKGKLDEKRLQEISLLPFKDLRQTLASMQTGGFVDLQEVPKDAQRQPSKTIFLWYFDPDRVCSTLLEDTYKAMSRTLQRIKFERSQRRDFLEKTERSDIKGNEERWLSEGELEQLRRWKDMEALLLGVVSRLDDMVAVFRDF</sequence>